<evidence type="ECO:0000313" key="11">
    <source>
        <dbReference type="WBParaSite" id="PTRK_0001534900.1"/>
    </source>
</evidence>
<evidence type="ECO:0000256" key="7">
    <source>
        <dbReference type="PROSITE-ProRule" id="PRU01211"/>
    </source>
</evidence>
<evidence type="ECO:0000256" key="4">
    <source>
        <dbReference type="ARBA" id="ARBA00022833"/>
    </source>
</evidence>
<keyword evidence="1 8" id="KW-0645">Protease</keyword>
<dbReference type="InterPro" id="IPR000742">
    <property type="entry name" value="EGF"/>
</dbReference>
<dbReference type="EC" id="3.4.24.-" evidence="8"/>
<dbReference type="InterPro" id="IPR001506">
    <property type="entry name" value="Peptidase_M12A"/>
</dbReference>
<dbReference type="AlphaFoldDB" id="A0A0N5A149"/>
<evidence type="ECO:0000256" key="1">
    <source>
        <dbReference type="ARBA" id="ARBA00022670"/>
    </source>
</evidence>
<dbReference type="GO" id="GO:0006508">
    <property type="term" value="P:proteolysis"/>
    <property type="evidence" value="ECO:0007669"/>
    <property type="project" value="UniProtKB-KW"/>
</dbReference>
<dbReference type="InterPro" id="IPR024079">
    <property type="entry name" value="MetalloPept_cat_dom_sf"/>
</dbReference>
<dbReference type="GO" id="GO:0008270">
    <property type="term" value="F:zinc ion binding"/>
    <property type="evidence" value="ECO:0007669"/>
    <property type="project" value="InterPro"/>
</dbReference>
<evidence type="ECO:0000256" key="6">
    <source>
        <dbReference type="ARBA" id="ARBA00023157"/>
    </source>
</evidence>
<protein>
    <recommendedName>
        <fullName evidence="8">Metalloendopeptidase</fullName>
        <ecNumber evidence="8">3.4.24.-</ecNumber>
    </recommendedName>
</protein>
<feature type="active site" evidence="7">
    <location>
        <position position="120"/>
    </location>
</feature>
<organism evidence="10 11">
    <name type="scientific">Parastrongyloides trichosuri</name>
    <name type="common">Possum-specific nematode worm</name>
    <dbReference type="NCBI Taxonomy" id="131310"/>
    <lineage>
        <taxon>Eukaryota</taxon>
        <taxon>Metazoa</taxon>
        <taxon>Ecdysozoa</taxon>
        <taxon>Nematoda</taxon>
        <taxon>Chromadorea</taxon>
        <taxon>Rhabditida</taxon>
        <taxon>Tylenchina</taxon>
        <taxon>Panagrolaimomorpha</taxon>
        <taxon>Strongyloidoidea</taxon>
        <taxon>Strongyloididae</taxon>
        <taxon>Parastrongyloides</taxon>
    </lineage>
</organism>
<dbReference type="InterPro" id="IPR006026">
    <property type="entry name" value="Peptidase_Metallo"/>
</dbReference>
<keyword evidence="5 8" id="KW-0482">Metalloprotease</keyword>
<keyword evidence="4 8" id="KW-0862">Zinc</keyword>
<keyword evidence="10" id="KW-1185">Reference proteome</keyword>
<keyword evidence="8" id="KW-0732">Signal</keyword>
<dbReference type="Pfam" id="PF01400">
    <property type="entry name" value="Astacin"/>
    <property type="match status" value="1"/>
</dbReference>
<evidence type="ECO:0000256" key="2">
    <source>
        <dbReference type="ARBA" id="ARBA00022723"/>
    </source>
</evidence>
<dbReference type="PANTHER" id="PTHR10127:SF780">
    <property type="entry name" value="METALLOENDOPEPTIDASE"/>
    <property type="match status" value="1"/>
</dbReference>
<keyword evidence="3 8" id="KW-0378">Hydrolase</keyword>
<evidence type="ECO:0000313" key="10">
    <source>
        <dbReference type="Proteomes" id="UP000038045"/>
    </source>
</evidence>
<dbReference type="PANTHER" id="PTHR10127">
    <property type="entry name" value="DISCOIDIN, CUB, EGF, LAMININ , AND ZINC METALLOPROTEASE DOMAIN CONTAINING"/>
    <property type="match status" value="1"/>
</dbReference>
<feature type="chain" id="PRO_5005733311" description="Metalloendopeptidase" evidence="8">
    <location>
        <begin position="21"/>
        <end position="373"/>
    </location>
</feature>
<dbReference type="Gene3D" id="3.40.390.10">
    <property type="entry name" value="Collagenase (Catalytic Domain)"/>
    <property type="match status" value="1"/>
</dbReference>
<dbReference type="GO" id="GO:0004222">
    <property type="term" value="F:metalloendopeptidase activity"/>
    <property type="evidence" value="ECO:0007669"/>
    <property type="project" value="UniProtKB-UniRule"/>
</dbReference>
<accession>A0A0N5A149</accession>
<dbReference type="WBParaSite" id="PTRK_0001534900.1">
    <property type="protein sequence ID" value="PTRK_0001534900.1"/>
    <property type="gene ID" value="PTRK_0001534900"/>
</dbReference>
<reference evidence="11" key="1">
    <citation type="submission" date="2017-02" db="UniProtKB">
        <authorList>
            <consortium name="WormBaseParasite"/>
        </authorList>
    </citation>
    <scope>IDENTIFICATION</scope>
</reference>
<evidence type="ECO:0000256" key="5">
    <source>
        <dbReference type="ARBA" id="ARBA00023049"/>
    </source>
</evidence>
<keyword evidence="6" id="KW-1015">Disulfide bond</keyword>
<evidence type="ECO:0000259" key="9">
    <source>
        <dbReference type="PROSITE" id="PS51864"/>
    </source>
</evidence>
<proteinExistence type="predicted"/>
<evidence type="ECO:0000256" key="3">
    <source>
        <dbReference type="ARBA" id="ARBA00022801"/>
    </source>
</evidence>
<comment type="caution">
    <text evidence="7">Lacks conserved residue(s) required for the propagation of feature annotation.</text>
</comment>
<dbReference type="PRINTS" id="PR00480">
    <property type="entry name" value="ASTACIN"/>
</dbReference>
<dbReference type="PROSITE" id="PS00022">
    <property type="entry name" value="EGF_1"/>
    <property type="match status" value="1"/>
</dbReference>
<evidence type="ECO:0000256" key="8">
    <source>
        <dbReference type="RuleBase" id="RU361183"/>
    </source>
</evidence>
<comment type="cofactor">
    <cofactor evidence="8">
        <name>Zn(2+)</name>
        <dbReference type="ChEBI" id="CHEBI:29105"/>
    </cofactor>
    <text evidence="8">Binds 1 zinc ion per subunit.</text>
</comment>
<dbReference type="Proteomes" id="UP000038045">
    <property type="component" value="Unplaced"/>
</dbReference>
<sequence>MNLLFTLIIIASLSNSFVKATKNKYRSKRAVLFNVVPDWKFPINYSIHSQLDATPITEAIAEIESQSCVNFSKVDSTEGSGIEFVTSNHCYVSIPKTNATTLRLIGLNSNCVSKGVVMREVLKALGLINEENRPDRNNYVEIRKNNIKESLRNGFTERTSSEVNITGLRYDPGSLMHHGRYFASSNGKMTIVTKNANYLTTIGQTSEIGFNDMKSLNGKYCSTTCTNQLNCYHYGYPDPKNCTICRCPRFYTGSLCRQLESSPSSCGTTDYTATTTEQSVRVEGIKSCLYRFAAATAGKKVYIKIVRANLPVRTICPPGVGIEVKFLLDKSVSGATLCGSRASMKLKSVGRSLALKYNGLTASNHATISYKEV</sequence>
<keyword evidence="2 8" id="KW-0479">Metal-binding</keyword>
<feature type="domain" description="Peptidase M12A" evidence="9">
    <location>
        <begin position="34"/>
        <end position="222"/>
    </location>
</feature>
<name>A0A0N5A149_PARTI</name>
<feature type="signal peptide" evidence="8">
    <location>
        <begin position="1"/>
        <end position="20"/>
    </location>
</feature>
<dbReference type="SMART" id="SM00235">
    <property type="entry name" value="ZnMc"/>
    <property type="match status" value="1"/>
</dbReference>
<dbReference type="PROSITE" id="PS51864">
    <property type="entry name" value="ASTACIN"/>
    <property type="match status" value="1"/>
</dbReference>
<dbReference type="SUPFAM" id="SSF55486">
    <property type="entry name" value="Metalloproteases ('zincins'), catalytic domain"/>
    <property type="match status" value="1"/>
</dbReference>
<dbReference type="STRING" id="131310.A0A0N5A149"/>